<dbReference type="GO" id="GO:0005829">
    <property type="term" value="C:cytosol"/>
    <property type="evidence" value="ECO:0007669"/>
    <property type="project" value="TreeGrafter"/>
</dbReference>
<organism evidence="3 4">
    <name type="scientific">Hirsutella rhossiliensis</name>
    <dbReference type="NCBI Taxonomy" id="111463"/>
    <lineage>
        <taxon>Eukaryota</taxon>
        <taxon>Fungi</taxon>
        <taxon>Dikarya</taxon>
        <taxon>Ascomycota</taxon>
        <taxon>Pezizomycotina</taxon>
        <taxon>Sordariomycetes</taxon>
        <taxon>Hypocreomycetidae</taxon>
        <taxon>Hypocreales</taxon>
        <taxon>Ophiocordycipitaceae</taxon>
        <taxon>Hirsutella</taxon>
    </lineage>
</organism>
<dbReference type="GO" id="GO:0010181">
    <property type="term" value="F:FMN binding"/>
    <property type="evidence" value="ECO:0007669"/>
    <property type="project" value="TreeGrafter"/>
</dbReference>
<dbReference type="OrthoDB" id="68575at2759"/>
<dbReference type="InterPro" id="IPR029039">
    <property type="entry name" value="Flavoprotein-like_sf"/>
</dbReference>
<dbReference type="Pfam" id="PF03358">
    <property type="entry name" value="FMN_red"/>
    <property type="match status" value="1"/>
</dbReference>
<dbReference type="PANTHER" id="PTHR30543">
    <property type="entry name" value="CHROMATE REDUCTASE"/>
    <property type="match status" value="1"/>
</dbReference>
<name>A0A9P8MZA6_9HYPO</name>
<evidence type="ECO:0000259" key="2">
    <source>
        <dbReference type="Pfam" id="PF03358"/>
    </source>
</evidence>
<dbReference type="GO" id="GO:0016491">
    <property type="term" value="F:oxidoreductase activity"/>
    <property type="evidence" value="ECO:0007669"/>
    <property type="project" value="InterPro"/>
</dbReference>
<dbReference type="Gene3D" id="3.40.50.360">
    <property type="match status" value="1"/>
</dbReference>
<feature type="compositionally biased region" description="Basic and acidic residues" evidence="1">
    <location>
        <begin position="62"/>
        <end position="72"/>
    </location>
</feature>
<feature type="domain" description="NADPH-dependent FMN reductase-like" evidence="2">
    <location>
        <begin position="6"/>
        <end position="151"/>
    </location>
</feature>
<comment type="caution">
    <text evidence="3">The sequence shown here is derived from an EMBL/GenBank/DDBJ whole genome shotgun (WGS) entry which is preliminary data.</text>
</comment>
<dbReference type="InterPro" id="IPR005025">
    <property type="entry name" value="FMN_Rdtase-like_dom"/>
</dbReference>
<protein>
    <submittedName>
        <fullName evidence="3">NADPH-dependent FMN reductase domain-containing protein</fullName>
    </submittedName>
</protein>
<evidence type="ECO:0000313" key="4">
    <source>
        <dbReference type="Proteomes" id="UP000824596"/>
    </source>
</evidence>
<dbReference type="Proteomes" id="UP000824596">
    <property type="component" value="Unassembled WGS sequence"/>
</dbReference>
<accession>A0A9P8MZA6</accession>
<feature type="region of interest" description="Disordered" evidence="1">
    <location>
        <begin position="52"/>
        <end position="72"/>
    </location>
</feature>
<dbReference type="SUPFAM" id="SSF52218">
    <property type="entry name" value="Flavoproteins"/>
    <property type="match status" value="1"/>
</dbReference>
<keyword evidence="4" id="KW-1185">Reference proteome</keyword>
<dbReference type="RefSeq" id="XP_044721255.1">
    <property type="nucleotide sequence ID" value="XM_044864723.1"/>
</dbReference>
<dbReference type="GeneID" id="68355381"/>
<reference evidence="3" key="1">
    <citation type="submission" date="2021-09" db="EMBL/GenBank/DDBJ databases">
        <title>A high-quality genome of the endoparasitic fungus Hirsutella rhossiliensis with a comparison of Hirsutella genomes reveals transposable elements contributing to genome size variation.</title>
        <authorList>
            <person name="Lin R."/>
            <person name="Jiao Y."/>
            <person name="Sun X."/>
            <person name="Ling J."/>
            <person name="Xie B."/>
            <person name="Cheng X."/>
        </authorList>
    </citation>
    <scope>NUCLEOTIDE SEQUENCE</scope>
    <source>
        <strain evidence="3">HR02</strain>
    </source>
</reference>
<gene>
    <name evidence="3" type="ORF">HRG_06252</name>
</gene>
<evidence type="ECO:0000256" key="1">
    <source>
        <dbReference type="SAM" id="MobiDB-lite"/>
    </source>
</evidence>
<dbReference type="EMBL" id="JAIZPD010000005">
    <property type="protein sequence ID" value="KAH0963742.1"/>
    <property type="molecule type" value="Genomic_DNA"/>
</dbReference>
<evidence type="ECO:0000313" key="3">
    <source>
        <dbReference type="EMBL" id="KAH0963742.1"/>
    </source>
</evidence>
<dbReference type="PANTHER" id="PTHR30543:SF21">
    <property type="entry name" value="NAD(P)H-DEPENDENT FMN REDUCTASE LOT6"/>
    <property type="match status" value="1"/>
</dbReference>
<proteinExistence type="predicted"/>
<dbReference type="InterPro" id="IPR050712">
    <property type="entry name" value="NAD(P)H-dep_reductase"/>
</dbReference>
<sequence>MAAGKKIALVTCSTRGRRLNPFITSYVQQVVAPLWPSITIETLDLASPRLPLFDEPTTPAQHPHDDPTPHYAREHTRAWSAAVRQYDGFIFVTPQYNWSVPASLKNALDYLFHEWKGKPAGIVSYGSRGGGKSASHLRDILHGLRMKPAPSAPGLTTTLDMVGLCEELGSVRQEDKVRWKEAGVEEQLASMMEEMRLELSAA</sequence>
<dbReference type="AlphaFoldDB" id="A0A9P8MZA6"/>